<feature type="domain" description="Transposase IS110-like N-terminal" evidence="1">
    <location>
        <begin position="29"/>
        <end position="151"/>
    </location>
</feature>
<dbReference type="Proteomes" id="UP000198806">
    <property type="component" value="Unassembled WGS sequence"/>
</dbReference>
<accession>A0A1I5IZ26</accession>
<dbReference type="GO" id="GO:0004803">
    <property type="term" value="F:transposase activity"/>
    <property type="evidence" value="ECO:0007669"/>
    <property type="project" value="InterPro"/>
</dbReference>
<dbReference type="RefSeq" id="WP_242961059.1">
    <property type="nucleotide sequence ID" value="NZ_BAABFM010000059.1"/>
</dbReference>
<dbReference type="AlphaFoldDB" id="A0A1I5IZ26"/>
<dbReference type="Pfam" id="PF01548">
    <property type="entry name" value="DEDD_Tnp_IS110"/>
    <property type="match status" value="1"/>
</dbReference>
<organism evidence="2 3">
    <name type="scientific">Anaerocolumna aminovalerica</name>
    <dbReference type="NCBI Taxonomy" id="1527"/>
    <lineage>
        <taxon>Bacteria</taxon>
        <taxon>Bacillati</taxon>
        <taxon>Bacillota</taxon>
        <taxon>Clostridia</taxon>
        <taxon>Lachnospirales</taxon>
        <taxon>Lachnospiraceae</taxon>
        <taxon>Anaerocolumna</taxon>
    </lineage>
</organism>
<proteinExistence type="predicted"/>
<evidence type="ECO:0000313" key="3">
    <source>
        <dbReference type="Proteomes" id="UP000198806"/>
    </source>
</evidence>
<protein>
    <submittedName>
        <fullName evidence="2">Transposase</fullName>
    </submittedName>
</protein>
<name>A0A1I5IZ26_9FIRM</name>
<dbReference type="EMBL" id="FOWD01000058">
    <property type="protein sequence ID" value="SFO65742.1"/>
    <property type="molecule type" value="Genomic_DNA"/>
</dbReference>
<evidence type="ECO:0000259" key="1">
    <source>
        <dbReference type="Pfam" id="PF01548"/>
    </source>
</evidence>
<dbReference type="STRING" id="1527.SAMN04489757_1588"/>
<reference evidence="2 3" key="1">
    <citation type="submission" date="2016-10" db="EMBL/GenBank/DDBJ databases">
        <authorList>
            <person name="de Groot N.N."/>
        </authorList>
    </citation>
    <scope>NUCLEOTIDE SEQUENCE [LARGE SCALE GENOMIC DNA]</scope>
    <source>
        <strain evidence="2 3">DSM 1283</strain>
    </source>
</reference>
<evidence type="ECO:0000313" key="2">
    <source>
        <dbReference type="EMBL" id="SFO65742.1"/>
    </source>
</evidence>
<dbReference type="InterPro" id="IPR002525">
    <property type="entry name" value="Transp_IS110-like_N"/>
</dbReference>
<dbReference type="GO" id="GO:0003677">
    <property type="term" value="F:DNA binding"/>
    <property type="evidence" value="ECO:0007669"/>
    <property type="project" value="InterPro"/>
</dbReference>
<keyword evidence="3" id="KW-1185">Reference proteome</keyword>
<gene>
    <name evidence="2" type="ORF">SAMN04489757_1588</name>
</gene>
<dbReference type="GO" id="GO:0006313">
    <property type="term" value="P:DNA transposition"/>
    <property type="evidence" value="ECO:0007669"/>
    <property type="project" value="InterPro"/>
</dbReference>
<sequence>MLHDHGFTKPIEHLNLTTKEGDFMSPLYVGIDVSSKSNVVYLMLPNGKKQSNFSVANSHDGSTQLVKRILSALTSHSLDAVLIGLEATAVYGDNLVYFLRADATLVSFYRKIHVLNPKQVKKFKDAYNDLPKNDYVDSFVIADCLRFGRINKEVYMGDYRYKSSPEPHTSTLFRCLQPHQGKTTLYKCAVQEVFNYDTGEDIF</sequence>